<dbReference type="Proteomes" id="UP000261739">
    <property type="component" value="Unassembled WGS sequence"/>
</dbReference>
<dbReference type="STRING" id="863239.GCA_000213935_00776"/>
<dbReference type="AlphaFoldDB" id="A0A3D4T184"/>
<dbReference type="EMBL" id="DQID01000281">
    <property type="protein sequence ID" value="HCT15278.1"/>
    <property type="molecule type" value="Genomic_DNA"/>
</dbReference>
<accession>A0A3D4T184</accession>
<evidence type="ECO:0000313" key="2">
    <source>
        <dbReference type="Proteomes" id="UP000261739"/>
    </source>
</evidence>
<keyword evidence="1" id="KW-0378">Hydrolase</keyword>
<protein>
    <submittedName>
        <fullName evidence="1">Nucleoside hydrolase</fullName>
    </submittedName>
</protein>
<gene>
    <name evidence="1" type="ORF">DIW82_10980</name>
</gene>
<dbReference type="GO" id="GO:0016787">
    <property type="term" value="F:hydrolase activity"/>
    <property type="evidence" value="ECO:0007669"/>
    <property type="project" value="UniProtKB-KW"/>
</dbReference>
<reference evidence="1 2" key="1">
    <citation type="journal article" date="2018" name="Nat. Biotechnol.">
        <title>A standardized bacterial taxonomy based on genome phylogeny substantially revises the tree of life.</title>
        <authorList>
            <person name="Parks D.H."/>
            <person name="Chuvochina M."/>
            <person name="Waite D.W."/>
            <person name="Rinke C."/>
            <person name="Skarshewski A."/>
            <person name="Chaumeil P.A."/>
            <person name="Hugenholtz P."/>
        </authorList>
    </citation>
    <scope>NUCLEOTIDE SEQUENCE [LARGE SCALE GENOMIC DNA]</scope>
    <source>
        <strain evidence="1">UBA11247</strain>
    </source>
</reference>
<sequence>TAGPGRGQTICDLRSQRRVPGDVEGATTRVVRSVDRDFAPLLMERLTSAAAAPRRH</sequence>
<feature type="non-terminal residue" evidence="1">
    <location>
        <position position="1"/>
    </location>
</feature>
<name>A0A3D4T184_9CORY</name>
<proteinExistence type="predicted"/>
<evidence type="ECO:0000313" key="1">
    <source>
        <dbReference type="EMBL" id="HCT15278.1"/>
    </source>
</evidence>
<organism evidence="1 2">
    <name type="scientific">Corynebacterium nuruki</name>
    <dbReference type="NCBI Taxonomy" id="1032851"/>
    <lineage>
        <taxon>Bacteria</taxon>
        <taxon>Bacillati</taxon>
        <taxon>Actinomycetota</taxon>
        <taxon>Actinomycetes</taxon>
        <taxon>Mycobacteriales</taxon>
        <taxon>Corynebacteriaceae</taxon>
        <taxon>Corynebacterium</taxon>
    </lineage>
</organism>
<comment type="caution">
    <text evidence="1">The sequence shown here is derived from an EMBL/GenBank/DDBJ whole genome shotgun (WGS) entry which is preliminary data.</text>
</comment>